<dbReference type="GO" id="GO:0070403">
    <property type="term" value="F:NAD+ binding"/>
    <property type="evidence" value="ECO:0007669"/>
    <property type="project" value="InterPro"/>
</dbReference>
<feature type="binding site" evidence="4">
    <location>
        <position position="117"/>
    </location>
    <ligand>
        <name>Zn(2+)</name>
        <dbReference type="ChEBI" id="CHEBI:29105"/>
    </ligand>
</feature>
<protein>
    <recommendedName>
        <fullName evidence="1">protein acetyllysine N-acetyltransferase</fullName>
        <ecNumber evidence="1">2.3.1.286</ecNumber>
    </recommendedName>
</protein>
<dbReference type="GO" id="GO:0046872">
    <property type="term" value="F:metal ion binding"/>
    <property type="evidence" value="ECO:0007669"/>
    <property type="project" value="UniProtKB-KW"/>
</dbReference>
<evidence type="ECO:0000259" key="5">
    <source>
        <dbReference type="PROSITE" id="PS50305"/>
    </source>
</evidence>
<dbReference type="InterPro" id="IPR003000">
    <property type="entry name" value="Sirtuin"/>
</dbReference>
<evidence type="ECO:0000313" key="7">
    <source>
        <dbReference type="Proteomes" id="UP000095185"/>
    </source>
</evidence>
<dbReference type="InterPro" id="IPR026591">
    <property type="entry name" value="Sirtuin_cat_small_dom_sf"/>
</dbReference>
<feature type="domain" description="Deacetylase sirtuin-type" evidence="5">
    <location>
        <begin position="1"/>
        <end position="229"/>
    </location>
</feature>
<feature type="binding site" evidence="4">
    <location>
        <position position="136"/>
    </location>
    <ligand>
        <name>Zn(2+)</name>
        <dbReference type="ChEBI" id="CHEBI:29105"/>
    </ligand>
</feature>
<feature type="active site" description="Proton acceptor" evidence="4">
    <location>
        <position position="109"/>
    </location>
</feature>
<dbReference type="PROSITE" id="PS50305">
    <property type="entry name" value="SIRTUIN"/>
    <property type="match status" value="1"/>
</dbReference>
<name>A0A1D8D7V5_CHLLM</name>
<dbReference type="STRING" id="274537.BIU88_06040"/>
<proteinExistence type="predicted"/>
<reference evidence="6" key="1">
    <citation type="submission" date="2016-09" db="EMBL/GenBank/DDBJ databases">
        <title>Genome sequence of Chlorobaculum limnaeum.</title>
        <authorList>
            <person name="Liu Z."/>
            <person name="Tank M."/>
            <person name="Bryant D.A."/>
        </authorList>
    </citation>
    <scope>NUCLEOTIDE SEQUENCE [LARGE SCALE GENOMIC DNA]</scope>
    <source>
        <strain evidence="6">DSM 1677</strain>
    </source>
</reference>
<dbReference type="AlphaFoldDB" id="A0A1D8D7V5"/>
<feature type="binding site" evidence="4">
    <location>
        <position position="120"/>
    </location>
    <ligand>
        <name>Zn(2+)</name>
        <dbReference type="ChEBI" id="CHEBI:29105"/>
    </ligand>
</feature>
<dbReference type="SUPFAM" id="SSF52467">
    <property type="entry name" value="DHS-like NAD/FAD-binding domain"/>
    <property type="match status" value="1"/>
</dbReference>
<sequence length="229" mass="25680">MKMIDLESYRSIVFFTGAGMSAESGVSTYRGKGGFWSRYDYEEYACQEAFGRDPEKVLRFHELRRRTVLDCHPHEGHRLIASLPKARVITQNIDGMHQRAGSRDVVELHGSLWRLRCERCGARKEDFGRNYETLRCDCGNWLRPAIVWFGDLLDEAVMREASDIIATCDLFVSIGTSGTVWPAAGFPALARKAGAFCVEINPEPSGAIPYDLVISEPASRALPKLFATK</sequence>
<evidence type="ECO:0000256" key="4">
    <source>
        <dbReference type="PROSITE-ProRule" id="PRU00236"/>
    </source>
</evidence>
<feature type="binding site" evidence="4">
    <location>
        <position position="138"/>
    </location>
    <ligand>
        <name>Zn(2+)</name>
        <dbReference type="ChEBI" id="CHEBI:29105"/>
    </ligand>
</feature>
<dbReference type="EC" id="2.3.1.286" evidence="1"/>
<keyword evidence="7" id="KW-1185">Reference proteome</keyword>
<evidence type="ECO:0000256" key="3">
    <source>
        <dbReference type="ARBA" id="ARBA00023027"/>
    </source>
</evidence>
<dbReference type="OrthoDB" id="9800582at2"/>
<evidence type="ECO:0000313" key="6">
    <source>
        <dbReference type="EMBL" id="AOS83749.1"/>
    </source>
</evidence>
<dbReference type="InterPro" id="IPR026590">
    <property type="entry name" value="Ssirtuin_cat_dom"/>
</dbReference>
<organism evidence="6 7">
    <name type="scientific">Chlorobaculum limnaeum</name>
    <dbReference type="NCBI Taxonomy" id="274537"/>
    <lineage>
        <taxon>Bacteria</taxon>
        <taxon>Pseudomonadati</taxon>
        <taxon>Chlorobiota</taxon>
        <taxon>Chlorobiia</taxon>
        <taxon>Chlorobiales</taxon>
        <taxon>Chlorobiaceae</taxon>
        <taxon>Chlorobaculum</taxon>
    </lineage>
</organism>
<dbReference type="PANTHER" id="PTHR11085">
    <property type="entry name" value="NAD-DEPENDENT PROTEIN DEACYLASE SIRTUIN-5, MITOCHONDRIAL-RELATED"/>
    <property type="match status" value="1"/>
</dbReference>
<dbReference type="Pfam" id="PF02146">
    <property type="entry name" value="SIR2"/>
    <property type="match status" value="1"/>
</dbReference>
<evidence type="ECO:0000256" key="2">
    <source>
        <dbReference type="ARBA" id="ARBA00022679"/>
    </source>
</evidence>
<dbReference type="Proteomes" id="UP000095185">
    <property type="component" value="Chromosome"/>
</dbReference>
<dbReference type="InterPro" id="IPR050134">
    <property type="entry name" value="NAD-dep_sirtuin_deacylases"/>
</dbReference>
<dbReference type="GO" id="GO:0017136">
    <property type="term" value="F:histone deacetylase activity, NAD-dependent"/>
    <property type="evidence" value="ECO:0007669"/>
    <property type="project" value="TreeGrafter"/>
</dbReference>
<dbReference type="Gene3D" id="3.40.50.1220">
    <property type="entry name" value="TPP-binding domain"/>
    <property type="match status" value="1"/>
</dbReference>
<keyword evidence="4" id="KW-0479">Metal-binding</keyword>
<accession>A0A1D8D7V5</accession>
<dbReference type="RefSeq" id="WP_069809608.1">
    <property type="nucleotide sequence ID" value="NZ_CP017305.1"/>
</dbReference>
<keyword evidence="2" id="KW-0808">Transferase</keyword>
<keyword evidence="4" id="KW-0862">Zinc</keyword>
<evidence type="ECO:0000256" key="1">
    <source>
        <dbReference type="ARBA" id="ARBA00012928"/>
    </source>
</evidence>
<dbReference type="Gene3D" id="3.30.1600.10">
    <property type="entry name" value="SIR2/SIRT2 'Small Domain"/>
    <property type="match status" value="1"/>
</dbReference>
<dbReference type="PANTHER" id="PTHR11085:SF10">
    <property type="entry name" value="NAD-DEPENDENT PROTEIN DEACYLASE SIRTUIN-5, MITOCHONDRIAL-RELATED"/>
    <property type="match status" value="1"/>
</dbReference>
<keyword evidence="3" id="KW-0520">NAD</keyword>
<dbReference type="KEGG" id="clz:BIU88_06040"/>
<dbReference type="InterPro" id="IPR029035">
    <property type="entry name" value="DHS-like_NAD/FAD-binding_dom"/>
</dbReference>
<gene>
    <name evidence="6" type="ORF">BIU88_06040</name>
</gene>
<dbReference type="EMBL" id="CP017305">
    <property type="protein sequence ID" value="AOS83749.1"/>
    <property type="molecule type" value="Genomic_DNA"/>
</dbReference>